<accession>A0A1N6DZN5</accession>
<evidence type="ECO:0000256" key="8">
    <source>
        <dbReference type="ARBA" id="ARBA00048428"/>
    </source>
</evidence>
<evidence type="ECO:0000256" key="6">
    <source>
        <dbReference type="ARBA" id="ARBA00047941"/>
    </source>
</evidence>
<gene>
    <name evidence="10" type="ORF">SAMN05444394_1565</name>
</gene>
<dbReference type="CDD" id="cd02440">
    <property type="entry name" value="AdoMet_MTases"/>
    <property type="match status" value="1"/>
</dbReference>
<keyword evidence="10" id="KW-0489">Methyltransferase</keyword>
<evidence type="ECO:0000259" key="9">
    <source>
        <dbReference type="Pfam" id="PF13847"/>
    </source>
</evidence>
<comment type="similarity">
    <text evidence="3">Belongs to the methyltransferase superfamily. Arsenite methyltransferase family.</text>
</comment>
<keyword evidence="11" id="KW-1185">Reference proteome</keyword>
<dbReference type="Gene3D" id="3.40.50.150">
    <property type="entry name" value="Vaccinia Virus protein VP39"/>
    <property type="match status" value="1"/>
</dbReference>
<name>A0A1N6DZN5_9BACT</name>
<reference evidence="11" key="1">
    <citation type="submission" date="2016-11" db="EMBL/GenBank/DDBJ databases">
        <authorList>
            <person name="Varghese N."/>
            <person name="Submissions S."/>
        </authorList>
    </citation>
    <scope>NUCLEOTIDE SEQUENCE [LARGE SCALE GENOMIC DNA]</scope>
    <source>
        <strain evidence="11">DSM 15292</strain>
    </source>
</reference>
<dbReference type="GO" id="GO:0032259">
    <property type="term" value="P:methylation"/>
    <property type="evidence" value="ECO:0007669"/>
    <property type="project" value="UniProtKB-KW"/>
</dbReference>
<comment type="catalytic activity">
    <reaction evidence="8">
        <text>arsenic triglutathione + 3 [thioredoxin]-dithiol + 3 S-adenosyl-L-methionine = trimethylarsine + 3 [thioredoxin]-disulfide + 3 glutathione + 3 S-adenosyl-L-homocysteine + 3 H(+)</text>
        <dbReference type="Rhea" id="RHEA:69432"/>
        <dbReference type="Rhea" id="RHEA-COMP:10698"/>
        <dbReference type="Rhea" id="RHEA-COMP:10700"/>
        <dbReference type="ChEBI" id="CHEBI:15378"/>
        <dbReference type="ChEBI" id="CHEBI:27130"/>
        <dbReference type="ChEBI" id="CHEBI:29950"/>
        <dbReference type="ChEBI" id="CHEBI:50058"/>
        <dbReference type="ChEBI" id="CHEBI:57856"/>
        <dbReference type="ChEBI" id="CHEBI:57925"/>
        <dbReference type="ChEBI" id="CHEBI:59789"/>
        <dbReference type="ChEBI" id="CHEBI:183640"/>
        <dbReference type="EC" id="2.1.1.137"/>
    </reaction>
</comment>
<dbReference type="EMBL" id="FSRC01000001">
    <property type="protein sequence ID" value="SIN76213.1"/>
    <property type="molecule type" value="Genomic_DNA"/>
</dbReference>
<keyword evidence="1 10" id="KW-0808">Transferase</keyword>
<proteinExistence type="inferred from homology"/>
<dbReference type="RefSeq" id="WP_074224273.1">
    <property type="nucleotide sequence ID" value="NZ_FSRC01000001.1"/>
</dbReference>
<dbReference type="EC" id="2.1.1.137" evidence="4"/>
<protein>
    <recommendedName>
        <fullName evidence="5">Arsenite methyltransferase</fullName>
        <ecNumber evidence="4">2.1.1.137</ecNumber>
    </recommendedName>
</protein>
<evidence type="ECO:0000313" key="11">
    <source>
        <dbReference type="Proteomes" id="UP000185221"/>
    </source>
</evidence>
<evidence type="ECO:0000256" key="2">
    <source>
        <dbReference type="ARBA" id="ARBA00022691"/>
    </source>
</evidence>
<dbReference type="InterPro" id="IPR029063">
    <property type="entry name" value="SAM-dependent_MTases_sf"/>
</dbReference>
<sequence length="192" mass="21977">MELGHISDEEFDSHYPLRVQKVSGTQWTPISVVKKAIAYLGVDDEQSILDIGSGAGKFCLIAGSLGNSKVIGIEKNKSLVKLSQKLMDEFGLKNVNFIHGDIKDLDFSQFDHFYFFNAFEEHVNLDDQLDKELMMDPEYYQSMIDWINQKFDDAPKGTKIVTYCGDCREIPDSYSLVKSSNRGKLRFWVKRD</sequence>
<dbReference type="AlphaFoldDB" id="A0A1N6DZN5"/>
<keyword evidence="2" id="KW-0949">S-adenosyl-L-methionine</keyword>
<dbReference type="PANTHER" id="PTHR43675">
    <property type="entry name" value="ARSENITE METHYLTRANSFERASE"/>
    <property type="match status" value="1"/>
</dbReference>
<feature type="domain" description="Methyltransferase" evidence="9">
    <location>
        <begin position="44"/>
        <end position="119"/>
    </location>
</feature>
<evidence type="ECO:0000256" key="1">
    <source>
        <dbReference type="ARBA" id="ARBA00022679"/>
    </source>
</evidence>
<dbReference type="OrthoDB" id="962475at2"/>
<dbReference type="PANTHER" id="PTHR43675:SF8">
    <property type="entry name" value="ARSENITE METHYLTRANSFERASE"/>
    <property type="match status" value="1"/>
</dbReference>
<evidence type="ECO:0000256" key="4">
    <source>
        <dbReference type="ARBA" id="ARBA00034521"/>
    </source>
</evidence>
<comment type="catalytic activity">
    <reaction evidence="7">
        <text>arsenic triglutathione + 2 [thioredoxin]-dithiol + 2 S-adenosyl-L-methionine + H2O = dimethylarsinous acid + 2 [thioredoxin]-disulfide + 3 glutathione + 2 S-adenosyl-L-homocysteine + 2 H(+)</text>
        <dbReference type="Rhea" id="RHEA:69464"/>
        <dbReference type="Rhea" id="RHEA-COMP:10698"/>
        <dbReference type="Rhea" id="RHEA-COMP:10700"/>
        <dbReference type="ChEBI" id="CHEBI:15377"/>
        <dbReference type="ChEBI" id="CHEBI:15378"/>
        <dbReference type="ChEBI" id="CHEBI:23808"/>
        <dbReference type="ChEBI" id="CHEBI:29950"/>
        <dbReference type="ChEBI" id="CHEBI:50058"/>
        <dbReference type="ChEBI" id="CHEBI:57856"/>
        <dbReference type="ChEBI" id="CHEBI:57925"/>
        <dbReference type="ChEBI" id="CHEBI:59789"/>
        <dbReference type="ChEBI" id="CHEBI:183640"/>
        <dbReference type="EC" id="2.1.1.137"/>
    </reaction>
</comment>
<dbReference type="InterPro" id="IPR026669">
    <property type="entry name" value="Arsenite_MeTrfase-like"/>
</dbReference>
<evidence type="ECO:0000256" key="5">
    <source>
        <dbReference type="ARBA" id="ARBA00034545"/>
    </source>
</evidence>
<comment type="catalytic activity">
    <reaction evidence="6">
        <text>arsenic triglutathione + [thioredoxin]-dithiol + S-adenosyl-L-methionine + 2 H2O = methylarsonous acid + [thioredoxin]-disulfide + 3 glutathione + S-adenosyl-L-homocysteine + H(+)</text>
        <dbReference type="Rhea" id="RHEA:69460"/>
        <dbReference type="Rhea" id="RHEA-COMP:10698"/>
        <dbReference type="Rhea" id="RHEA-COMP:10700"/>
        <dbReference type="ChEBI" id="CHEBI:15377"/>
        <dbReference type="ChEBI" id="CHEBI:15378"/>
        <dbReference type="ChEBI" id="CHEBI:17826"/>
        <dbReference type="ChEBI" id="CHEBI:29950"/>
        <dbReference type="ChEBI" id="CHEBI:50058"/>
        <dbReference type="ChEBI" id="CHEBI:57856"/>
        <dbReference type="ChEBI" id="CHEBI:57925"/>
        <dbReference type="ChEBI" id="CHEBI:59789"/>
        <dbReference type="ChEBI" id="CHEBI:183640"/>
        <dbReference type="EC" id="2.1.1.137"/>
    </reaction>
</comment>
<dbReference type="GO" id="GO:0030791">
    <property type="term" value="F:arsenite methyltransferase activity"/>
    <property type="evidence" value="ECO:0007669"/>
    <property type="project" value="UniProtKB-EC"/>
</dbReference>
<evidence type="ECO:0000256" key="3">
    <source>
        <dbReference type="ARBA" id="ARBA00034487"/>
    </source>
</evidence>
<dbReference type="SUPFAM" id="SSF53335">
    <property type="entry name" value="S-adenosyl-L-methionine-dependent methyltransferases"/>
    <property type="match status" value="1"/>
</dbReference>
<evidence type="ECO:0000256" key="7">
    <source>
        <dbReference type="ARBA" id="ARBA00047943"/>
    </source>
</evidence>
<dbReference type="Pfam" id="PF13847">
    <property type="entry name" value="Methyltransf_31"/>
    <property type="match status" value="1"/>
</dbReference>
<organism evidence="10 11">
    <name type="scientific">Algoriphagus halophilus</name>
    <dbReference type="NCBI Taxonomy" id="226505"/>
    <lineage>
        <taxon>Bacteria</taxon>
        <taxon>Pseudomonadati</taxon>
        <taxon>Bacteroidota</taxon>
        <taxon>Cytophagia</taxon>
        <taxon>Cytophagales</taxon>
        <taxon>Cyclobacteriaceae</taxon>
        <taxon>Algoriphagus</taxon>
    </lineage>
</organism>
<evidence type="ECO:0000313" key="10">
    <source>
        <dbReference type="EMBL" id="SIN76213.1"/>
    </source>
</evidence>
<dbReference type="InterPro" id="IPR025714">
    <property type="entry name" value="Methyltranfer_dom"/>
</dbReference>
<dbReference type="Proteomes" id="UP000185221">
    <property type="component" value="Unassembled WGS sequence"/>
</dbReference>
<dbReference type="STRING" id="226505.SAMN05444394_1565"/>